<proteinExistence type="inferred from homology"/>
<keyword evidence="5 8" id="KW-0560">Oxidoreductase</keyword>
<dbReference type="FunFam" id="3.40.50.720:FF:000003">
    <property type="entry name" value="S-(hydroxymethyl)glutathione dehydrogenase"/>
    <property type="match status" value="1"/>
</dbReference>
<evidence type="ECO:0000313" key="9">
    <source>
        <dbReference type="Proteomes" id="UP000552045"/>
    </source>
</evidence>
<evidence type="ECO:0000256" key="6">
    <source>
        <dbReference type="RuleBase" id="RU361277"/>
    </source>
</evidence>
<gene>
    <name evidence="8" type="ORF">BKA02_001312</name>
</gene>
<evidence type="ECO:0000256" key="1">
    <source>
        <dbReference type="ARBA" id="ARBA00001947"/>
    </source>
</evidence>
<dbReference type="EMBL" id="JACCBH010000001">
    <property type="protein sequence ID" value="NYD54257.1"/>
    <property type="molecule type" value="Genomic_DNA"/>
</dbReference>
<dbReference type="Gene3D" id="3.40.50.720">
    <property type="entry name" value="NAD(P)-binding Rossmann-like Domain"/>
    <property type="match status" value="1"/>
</dbReference>
<dbReference type="Gene3D" id="3.90.180.10">
    <property type="entry name" value="Medium-chain alcohol dehydrogenases, catalytic domain"/>
    <property type="match status" value="1"/>
</dbReference>
<dbReference type="Proteomes" id="UP000552045">
    <property type="component" value="Unassembled WGS sequence"/>
</dbReference>
<dbReference type="RefSeq" id="WP_218844482.1">
    <property type="nucleotide sequence ID" value="NZ_BAABLC010000001.1"/>
</dbReference>
<dbReference type="EC" id="1.1.1.284" evidence="8"/>
<dbReference type="InterPro" id="IPR036291">
    <property type="entry name" value="NAD(P)-bd_dom_sf"/>
</dbReference>
<keyword evidence="9" id="KW-1185">Reference proteome</keyword>
<dbReference type="SUPFAM" id="SSF50129">
    <property type="entry name" value="GroES-like"/>
    <property type="match status" value="1"/>
</dbReference>
<dbReference type="AlphaFoldDB" id="A0A7Y9EUL5"/>
<reference evidence="8 9" key="1">
    <citation type="submission" date="2020-07" db="EMBL/GenBank/DDBJ databases">
        <title>Sequencing the genomes of 1000 actinobacteria strains.</title>
        <authorList>
            <person name="Klenk H.-P."/>
        </authorList>
    </citation>
    <scope>NUCLEOTIDE SEQUENCE [LARGE SCALE GENOMIC DNA]</scope>
    <source>
        <strain evidence="8 9">DSM 22185</strain>
    </source>
</reference>
<dbReference type="InterPro" id="IPR011032">
    <property type="entry name" value="GroES-like_sf"/>
</dbReference>
<dbReference type="PROSITE" id="PS00059">
    <property type="entry name" value="ADH_ZINC"/>
    <property type="match status" value="1"/>
</dbReference>
<accession>A0A7Y9EUL5</accession>
<dbReference type="EC" id="1.1.1.1" evidence="8"/>
<protein>
    <submittedName>
        <fullName evidence="8">S-(Hydroxymethyl)glutathione dehydrogenase/alcohol dehydrogenase</fullName>
        <ecNumber evidence="8">1.1.1.1</ecNumber>
        <ecNumber evidence="8">1.1.1.284</ecNumber>
    </submittedName>
</protein>
<feature type="domain" description="Enoyl reductase (ER)" evidence="7">
    <location>
        <begin position="22"/>
        <end position="378"/>
    </location>
</feature>
<dbReference type="SMART" id="SM00829">
    <property type="entry name" value="PKS_ER"/>
    <property type="match status" value="1"/>
</dbReference>
<dbReference type="InterPro" id="IPR002328">
    <property type="entry name" value="ADH_Zn_CS"/>
</dbReference>
<evidence type="ECO:0000256" key="4">
    <source>
        <dbReference type="ARBA" id="ARBA00022833"/>
    </source>
</evidence>
<dbReference type="PANTHER" id="PTHR43350">
    <property type="entry name" value="NAD-DEPENDENT ALCOHOL DEHYDROGENASE"/>
    <property type="match status" value="1"/>
</dbReference>
<evidence type="ECO:0000256" key="3">
    <source>
        <dbReference type="ARBA" id="ARBA00022723"/>
    </source>
</evidence>
<dbReference type="Pfam" id="PF08240">
    <property type="entry name" value="ADH_N"/>
    <property type="match status" value="1"/>
</dbReference>
<dbReference type="InterPro" id="IPR013154">
    <property type="entry name" value="ADH-like_N"/>
</dbReference>
<dbReference type="GO" id="GO:0051903">
    <property type="term" value="F:S-(hydroxymethyl)glutathione dehydrogenase [NAD(P)+] activity"/>
    <property type="evidence" value="ECO:0007669"/>
    <property type="project" value="UniProtKB-EC"/>
</dbReference>
<organism evidence="8 9">
    <name type="scientific">Microbacterium pseudoresistens</name>
    <dbReference type="NCBI Taxonomy" id="640634"/>
    <lineage>
        <taxon>Bacteria</taxon>
        <taxon>Bacillati</taxon>
        <taxon>Actinomycetota</taxon>
        <taxon>Actinomycetes</taxon>
        <taxon>Micrococcales</taxon>
        <taxon>Microbacteriaceae</taxon>
        <taxon>Microbacterium</taxon>
    </lineage>
</organism>
<dbReference type="Pfam" id="PF00107">
    <property type="entry name" value="ADH_zinc_N"/>
    <property type="match status" value="1"/>
</dbReference>
<evidence type="ECO:0000256" key="2">
    <source>
        <dbReference type="ARBA" id="ARBA00008072"/>
    </source>
</evidence>
<evidence type="ECO:0000259" key="7">
    <source>
        <dbReference type="SMART" id="SM00829"/>
    </source>
</evidence>
<dbReference type="SUPFAM" id="SSF51735">
    <property type="entry name" value="NAD(P)-binding Rossmann-fold domains"/>
    <property type="match status" value="1"/>
</dbReference>
<dbReference type="InterPro" id="IPR020843">
    <property type="entry name" value="ER"/>
</dbReference>
<keyword evidence="3 6" id="KW-0479">Metal-binding</keyword>
<evidence type="ECO:0000313" key="8">
    <source>
        <dbReference type="EMBL" id="NYD54257.1"/>
    </source>
</evidence>
<comment type="cofactor">
    <cofactor evidence="1 6">
        <name>Zn(2+)</name>
        <dbReference type="ChEBI" id="CHEBI:29105"/>
    </cofactor>
</comment>
<comment type="caution">
    <text evidence="8">The sequence shown here is derived from an EMBL/GenBank/DDBJ whole genome shotgun (WGS) entry which is preliminary data.</text>
</comment>
<name>A0A7Y9EUL5_9MICO</name>
<dbReference type="InterPro" id="IPR013149">
    <property type="entry name" value="ADH-like_C"/>
</dbReference>
<comment type="similarity">
    <text evidence="2 6">Belongs to the zinc-containing alcohol dehydrogenase family.</text>
</comment>
<evidence type="ECO:0000256" key="5">
    <source>
        <dbReference type="ARBA" id="ARBA00023002"/>
    </source>
</evidence>
<keyword evidence="4 6" id="KW-0862">Zinc</keyword>
<dbReference type="GO" id="GO:0004022">
    <property type="term" value="F:alcohol dehydrogenase (NAD+) activity"/>
    <property type="evidence" value="ECO:0007669"/>
    <property type="project" value="UniProtKB-EC"/>
</dbReference>
<sequence length="382" mass="39424">MSTMPEDWMNIPNTMKAAVLAGTDPSLSLMEIPTPSPGPGEVLVRVIACGVCHTDLHVIRSEVGFPRPAVLGHEVSGTIVALGDGVHEQGLRTGEDVISGFIMPCTECDACLRGRDDLCVRFFQQNRLQGTLYDGKSRLTMPDGSFLAMYSMGGLAEYAVIPASAVTPIPDGLDAADACILGCAGLTSYGAAFRQGRIEPGMTVAIVGVGGIGSSLIPMAAAAGATRIIAVDIVEEKLANARGLGATDTVDARDTDPVEAVRSMTTAGVDVAFEALGNPATFAQAVGMLADGGRMVAIGIAPAGSAAEVEITPVVRRGLEIVGSYGGRTRTDLPEVARLAASGTFDVTSLITRRYALDDAPAAYDDLAAGRITGRAIVSMAR</sequence>
<dbReference type="PANTHER" id="PTHR43350:SF2">
    <property type="entry name" value="GROES-LIKE ZINC-BINDING ALCOHOL DEHYDROGENASE FAMILY PROTEIN"/>
    <property type="match status" value="1"/>
</dbReference>
<dbReference type="GO" id="GO:0008270">
    <property type="term" value="F:zinc ion binding"/>
    <property type="evidence" value="ECO:0007669"/>
    <property type="project" value="InterPro"/>
</dbReference>